<comment type="subcellular location">
    <subcellularLocation>
        <location evidence="2">Cytoplasm</location>
    </subcellularLocation>
</comment>
<comment type="function">
    <text evidence="2">Adapter protein required for efficient degradation of Spx by ClpXP under non-stress conditions. Interaction with Spx stabilizes Spx and exposes the C-terminus of Spx for recognition and proteolysis by ClpXP.</text>
</comment>
<keyword evidence="1 2" id="KW-0963">Cytoplasm</keyword>
<organism evidence="3 4">
    <name type="scientific">Caldibacillus debilis</name>
    <dbReference type="NCBI Taxonomy" id="301148"/>
    <lineage>
        <taxon>Bacteria</taxon>
        <taxon>Bacillati</taxon>
        <taxon>Bacillota</taxon>
        <taxon>Bacilli</taxon>
        <taxon>Bacillales</taxon>
        <taxon>Bacillaceae</taxon>
        <taxon>Caldibacillus</taxon>
    </lineage>
</organism>
<evidence type="ECO:0000313" key="4">
    <source>
        <dbReference type="Proteomes" id="UP000075683"/>
    </source>
</evidence>
<dbReference type="PANTHER" id="PTHR13887">
    <property type="entry name" value="GLUTATHIONE S-TRANSFERASE KAPPA"/>
    <property type="match status" value="1"/>
</dbReference>
<comment type="subunit">
    <text evidence="2">Interacts with Spx.</text>
</comment>
<evidence type="ECO:0000313" key="3">
    <source>
        <dbReference type="EMBL" id="KYD10642.1"/>
    </source>
</evidence>
<gene>
    <name evidence="2" type="primary">spxH</name>
    <name evidence="3" type="ORF">B4135_3443</name>
</gene>
<dbReference type="Proteomes" id="UP000075683">
    <property type="component" value="Unassembled WGS sequence"/>
</dbReference>
<dbReference type="PANTHER" id="PTHR13887:SF47">
    <property type="entry name" value="CLPXP ADAPTER PROTEIN SPXH"/>
    <property type="match status" value="1"/>
</dbReference>
<reference evidence="3 4" key="1">
    <citation type="submission" date="2016-01" db="EMBL/GenBank/DDBJ databases">
        <title>Draft Genome Sequences of Seven Thermophilic Sporeformers Isolated from Foods.</title>
        <authorList>
            <person name="Berendsen E.M."/>
            <person name="Wells-Bennik M.H."/>
            <person name="Krawcyk A.O."/>
            <person name="De Jong A."/>
            <person name="Holsappel S."/>
            <person name="Eijlander R.T."/>
            <person name="Kuipers O.P."/>
        </authorList>
    </citation>
    <scope>NUCLEOTIDE SEQUENCE [LARGE SCALE GENOMIC DNA]</scope>
    <source>
        <strain evidence="3 4">B4135</strain>
    </source>
</reference>
<dbReference type="InterPro" id="IPR036249">
    <property type="entry name" value="Thioredoxin-like_sf"/>
</dbReference>
<dbReference type="EMBL" id="LQYT01000117">
    <property type="protein sequence ID" value="KYD10642.1"/>
    <property type="molecule type" value="Genomic_DNA"/>
</dbReference>
<comment type="caution">
    <text evidence="3">The sequence shown here is derived from an EMBL/GenBank/DDBJ whole genome shotgun (WGS) entry which is preliminary data.</text>
</comment>
<evidence type="ECO:0000256" key="1">
    <source>
        <dbReference type="ARBA" id="ARBA00022490"/>
    </source>
</evidence>
<dbReference type="Gene3D" id="3.40.30.10">
    <property type="entry name" value="Glutaredoxin"/>
    <property type="match status" value="1"/>
</dbReference>
<dbReference type="Gene3D" id="1.10.472.60">
    <property type="entry name" value="putative protein disulfide isomerase domain"/>
    <property type="match status" value="1"/>
</dbReference>
<evidence type="ECO:0000256" key="2">
    <source>
        <dbReference type="HAMAP-Rule" id="MF_02245"/>
    </source>
</evidence>
<dbReference type="STRING" id="301148.B4135_3443"/>
<dbReference type="SUPFAM" id="SSF52833">
    <property type="entry name" value="Thioredoxin-like"/>
    <property type="match status" value="1"/>
</dbReference>
<dbReference type="HAMAP" id="MF_02245">
    <property type="entry name" value="Adapter_SpxH"/>
    <property type="match status" value="1"/>
</dbReference>
<accession>A0A150LFW2</accession>
<comment type="similarity">
    <text evidence="2">Belongs to the SpxH family.</text>
</comment>
<dbReference type="CDD" id="cd03025">
    <property type="entry name" value="DsbA_FrnE_like"/>
    <property type="match status" value="1"/>
</dbReference>
<dbReference type="RefSeq" id="WP_061569761.1">
    <property type="nucleotide sequence ID" value="NZ_LQYT01000117.1"/>
</dbReference>
<sequence>MKIVEKKLESRTTKTCSENKPLELYIFTDPLCFKCWSLEMVIKKLELEYSHYFTLSYILSCKISRLNPACSGRKAKGGHPKTLLEYCLGSGREQERKNDLPFIASIAVKAAELQGKNKGIRFYRKLQEYLFYREMNITNPQTLIACAKEAGLDVEEFKKDIHSTSASKAFQCDLYVTNEMGVTDFPTVVMFTNNADEEGIKLTGNYPYEVYVKILREMLKREPEKSSLPPILTYLKMQKWVTAKEISFVYDRPKFQVELELKKLKLQKKVDRIKCERGEFWRYIGGD</sequence>
<proteinExistence type="inferred from homology"/>
<dbReference type="InterPro" id="IPR046404">
    <property type="entry name" value="Adapter_SpxH"/>
</dbReference>
<dbReference type="PATRIC" id="fig|301148.3.peg.1422"/>
<name>A0A150LFW2_9BACI</name>
<dbReference type="GO" id="GO:0005737">
    <property type="term" value="C:cytoplasm"/>
    <property type="evidence" value="ECO:0007669"/>
    <property type="project" value="UniProtKB-SubCell"/>
</dbReference>
<protein>
    <recommendedName>
        <fullName evidence="2">ClpXP adapter protein SpxH</fullName>
    </recommendedName>
</protein>
<dbReference type="AlphaFoldDB" id="A0A150LFW2"/>
<dbReference type="Pfam" id="PF13743">
    <property type="entry name" value="Thioredoxin_5"/>
    <property type="match status" value="1"/>
</dbReference>